<dbReference type="Pfam" id="PF01074">
    <property type="entry name" value="Glyco_hydro_38N"/>
    <property type="match status" value="1"/>
</dbReference>
<dbReference type="InterPro" id="IPR000602">
    <property type="entry name" value="Glyco_hydro_38_N"/>
</dbReference>
<dbReference type="InterPro" id="IPR027291">
    <property type="entry name" value="Glyco_hydro_38_N_sf"/>
</dbReference>
<gene>
    <name evidence="3" type="ORF">PHAECO_LOCUS12768</name>
</gene>
<dbReference type="InterPro" id="IPR011330">
    <property type="entry name" value="Glyco_hydro/deAcase_b/a-brl"/>
</dbReference>
<dbReference type="AlphaFoldDB" id="A0A9N9X887"/>
<keyword evidence="1" id="KW-0472">Membrane</keyword>
<dbReference type="PANTHER" id="PTHR11607:SF70">
    <property type="entry name" value="ALPHA-MANNOSIDASE"/>
    <property type="match status" value="1"/>
</dbReference>
<feature type="domain" description="Glycoside hydrolase family 38 N-terminal" evidence="2">
    <location>
        <begin position="134"/>
        <end position="245"/>
    </location>
</feature>
<evidence type="ECO:0000313" key="3">
    <source>
        <dbReference type="EMBL" id="CAG9825586.1"/>
    </source>
</evidence>
<dbReference type="GO" id="GO:0006491">
    <property type="term" value="P:N-glycan processing"/>
    <property type="evidence" value="ECO:0007669"/>
    <property type="project" value="TreeGrafter"/>
</dbReference>
<evidence type="ECO:0000313" key="4">
    <source>
        <dbReference type="Proteomes" id="UP001153737"/>
    </source>
</evidence>
<dbReference type="OrthoDB" id="7696305at2759"/>
<sequence length="328" mass="37847">MTFSSRICRRITPKGFAITAVGLTIVLCVYYTNYVSDVNQRGNQSQRNDILDVGQSRRHFRSSFREQAARLVMEKKDLEICPKLTAAEADVNTNDVFKDFEFQPSWMKSKEYWDKVFEDRYERQKMDPEKPHLKVIIVPHSHNDPGWLKTFEHYFHYSSRQIMNNMVAKLQQYKNLTFIWSEVSFLNAWWEEAHPSKQRALRDLVQSGRLEITTGGWVMTDEANVHLYAMVDQLIEAINAQAAAFEPTVALSSLPINQPHPIENIRVVQTRFGEAIVVELEASSVFLPRRVVGIFKPQLPAFTPGKYSLIHKRSDTGPSLRLLKISGE</sequence>
<dbReference type="Proteomes" id="UP001153737">
    <property type="component" value="Chromosome 9"/>
</dbReference>
<proteinExistence type="predicted"/>
<dbReference type="GO" id="GO:0000139">
    <property type="term" value="C:Golgi membrane"/>
    <property type="evidence" value="ECO:0007669"/>
    <property type="project" value="TreeGrafter"/>
</dbReference>
<dbReference type="GO" id="GO:0006013">
    <property type="term" value="P:mannose metabolic process"/>
    <property type="evidence" value="ECO:0007669"/>
    <property type="project" value="InterPro"/>
</dbReference>
<accession>A0A9N9X887</accession>
<protein>
    <recommendedName>
        <fullName evidence="2">Glycoside hydrolase family 38 N-terminal domain-containing protein</fullName>
    </recommendedName>
</protein>
<name>A0A9N9X887_PHACE</name>
<dbReference type="InterPro" id="IPR050843">
    <property type="entry name" value="Glycosyl_Hydrlase_38"/>
</dbReference>
<evidence type="ECO:0000256" key="1">
    <source>
        <dbReference type="SAM" id="Phobius"/>
    </source>
</evidence>
<dbReference type="GO" id="GO:0004559">
    <property type="term" value="F:alpha-mannosidase activity"/>
    <property type="evidence" value="ECO:0007669"/>
    <property type="project" value="InterPro"/>
</dbReference>
<organism evidence="3 4">
    <name type="scientific">Phaedon cochleariae</name>
    <name type="common">Mustard beetle</name>
    <dbReference type="NCBI Taxonomy" id="80249"/>
    <lineage>
        <taxon>Eukaryota</taxon>
        <taxon>Metazoa</taxon>
        <taxon>Ecdysozoa</taxon>
        <taxon>Arthropoda</taxon>
        <taxon>Hexapoda</taxon>
        <taxon>Insecta</taxon>
        <taxon>Pterygota</taxon>
        <taxon>Neoptera</taxon>
        <taxon>Endopterygota</taxon>
        <taxon>Coleoptera</taxon>
        <taxon>Polyphaga</taxon>
        <taxon>Cucujiformia</taxon>
        <taxon>Chrysomeloidea</taxon>
        <taxon>Chrysomelidae</taxon>
        <taxon>Chrysomelinae</taxon>
        <taxon>Chrysomelini</taxon>
        <taxon>Phaedon</taxon>
    </lineage>
</organism>
<dbReference type="PANTHER" id="PTHR11607">
    <property type="entry name" value="ALPHA-MANNOSIDASE"/>
    <property type="match status" value="1"/>
</dbReference>
<dbReference type="SUPFAM" id="SSF88713">
    <property type="entry name" value="Glycoside hydrolase/deacetylase"/>
    <property type="match status" value="1"/>
</dbReference>
<reference evidence="3" key="1">
    <citation type="submission" date="2022-01" db="EMBL/GenBank/DDBJ databases">
        <authorList>
            <person name="King R."/>
        </authorList>
    </citation>
    <scope>NUCLEOTIDE SEQUENCE</scope>
</reference>
<feature type="transmembrane region" description="Helical" evidence="1">
    <location>
        <begin position="12"/>
        <end position="32"/>
    </location>
</feature>
<keyword evidence="1" id="KW-0812">Transmembrane</keyword>
<evidence type="ECO:0000259" key="2">
    <source>
        <dbReference type="Pfam" id="PF01074"/>
    </source>
</evidence>
<keyword evidence="1" id="KW-1133">Transmembrane helix</keyword>
<keyword evidence="4" id="KW-1185">Reference proteome</keyword>
<dbReference type="EMBL" id="OU896715">
    <property type="protein sequence ID" value="CAG9825586.1"/>
    <property type="molecule type" value="Genomic_DNA"/>
</dbReference>
<dbReference type="Gene3D" id="3.20.110.10">
    <property type="entry name" value="Glycoside hydrolase 38, N terminal domain"/>
    <property type="match status" value="1"/>
</dbReference>
<reference evidence="3" key="2">
    <citation type="submission" date="2022-10" db="EMBL/GenBank/DDBJ databases">
        <authorList>
            <consortium name="ENA_rothamsted_submissions"/>
            <consortium name="culmorum"/>
            <person name="King R."/>
        </authorList>
    </citation>
    <scope>NUCLEOTIDE SEQUENCE</scope>
</reference>